<feature type="region of interest" description="Disordered" evidence="2">
    <location>
        <begin position="1"/>
        <end position="23"/>
    </location>
</feature>
<evidence type="ECO:0000256" key="1">
    <source>
        <dbReference type="SAM" id="Coils"/>
    </source>
</evidence>
<comment type="caution">
    <text evidence="3">The sequence shown here is derived from an EMBL/GenBank/DDBJ whole genome shotgun (WGS) entry which is preliminary data.</text>
</comment>
<sequence length="380" mass="43029">MEPRQSEDRASAQRLAALKADRDGMEEAYSTQKEATMAAEAALAAAMEEQLRWRQRVSELRALQTQQAAAITADSERRRLEAQDSVEQRSQLEALSAEVQSLRDELSQVEKGAKTAVREAVACVEQGFSARLVQKAQEQQSQYEELRLRRKAEEAYGLRLRRSCAERQAEVGRLRRRCALARLGRAAKAHLRGRDCALEEALCSLERLRRRFSREQGELDEEVALRAVALKKELQAEEDILEAAREERDRELDRLTDEVNAMKERTAKAKELLRQHARLQEVAGPGAKESQRIRRLAEASAASAAFDAADRRARQERIFEAAHGPHAGDRPFLRPRLEGRMRCIDEHIARAKGEGLQRSQSEDRLGGRYLMQRTAGANSR</sequence>
<feature type="coiled-coil region" evidence="1">
    <location>
        <begin position="198"/>
        <end position="282"/>
    </location>
</feature>
<keyword evidence="1" id="KW-0175">Coiled coil</keyword>
<accession>A0A812TGH8</accession>
<evidence type="ECO:0000313" key="4">
    <source>
        <dbReference type="Proteomes" id="UP000604046"/>
    </source>
</evidence>
<dbReference type="OrthoDB" id="10609875at2759"/>
<reference evidence="3" key="1">
    <citation type="submission" date="2021-02" db="EMBL/GenBank/DDBJ databases">
        <authorList>
            <person name="Dougan E. K."/>
            <person name="Rhodes N."/>
            <person name="Thang M."/>
            <person name="Chan C."/>
        </authorList>
    </citation>
    <scope>NUCLEOTIDE SEQUENCE</scope>
</reference>
<feature type="coiled-coil region" evidence="1">
    <location>
        <begin position="85"/>
        <end position="156"/>
    </location>
</feature>
<feature type="compositionally biased region" description="Basic and acidic residues" evidence="2">
    <location>
        <begin position="353"/>
        <end position="366"/>
    </location>
</feature>
<dbReference type="AlphaFoldDB" id="A0A812TGH8"/>
<feature type="region of interest" description="Disordered" evidence="2">
    <location>
        <begin position="353"/>
        <end position="380"/>
    </location>
</feature>
<gene>
    <name evidence="3" type="ORF">SNAT2548_LOCUS29434</name>
</gene>
<evidence type="ECO:0000256" key="2">
    <source>
        <dbReference type="SAM" id="MobiDB-lite"/>
    </source>
</evidence>
<organism evidence="3 4">
    <name type="scientific">Symbiodinium natans</name>
    <dbReference type="NCBI Taxonomy" id="878477"/>
    <lineage>
        <taxon>Eukaryota</taxon>
        <taxon>Sar</taxon>
        <taxon>Alveolata</taxon>
        <taxon>Dinophyceae</taxon>
        <taxon>Suessiales</taxon>
        <taxon>Symbiodiniaceae</taxon>
        <taxon>Symbiodinium</taxon>
    </lineage>
</organism>
<evidence type="ECO:0000313" key="3">
    <source>
        <dbReference type="EMBL" id="CAE7525828.1"/>
    </source>
</evidence>
<name>A0A812TGH8_9DINO</name>
<dbReference type="EMBL" id="CAJNDS010002560">
    <property type="protein sequence ID" value="CAE7525828.1"/>
    <property type="molecule type" value="Genomic_DNA"/>
</dbReference>
<feature type="compositionally biased region" description="Basic and acidic residues" evidence="2">
    <location>
        <begin position="1"/>
        <end position="11"/>
    </location>
</feature>
<proteinExistence type="predicted"/>
<dbReference type="Proteomes" id="UP000604046">
    <property type="component" value="Unassembled WGS sequence"/>
</dbReference>
<protein>
    <submittedName>
        <fullName evidence="3">Uncharacterized protein</fullName>
    </submittedName>
</protein>
<keyword evidence="4" id="KW-1185">Reference proteome</keyword>